<dbReference type="HOGENOM" id="CLU_019602_18_5_9"/>
<evidence type="ECO:0000313" key="5">
    <source>
        <dbReference type="Proteomes" id="UP000010296"/>
    </source>
</evidence>
<evidence type="ECO:0000313" key="4">
    <source>
        <dbReference type="EMBL" id="EFU73849.1"/>
    </source>
</evidence>
<feature type="chain" id="PRO_5038740141" evidence="2">
    <location>
        <begin position="31"/>
        <end position="273"/>
    </location>
</feature>
<dbReference type="SUPFAM" id="SSF53850">
    <property type="entry name" value="Periplasmic binding protein-like II"/>
    <property type="match status" value="1"/>
</dbReference>
<dbReference type="Gene3D" id="3.40.190.10">
    <property type="entry name" value="Periplasmic binding protein-like II"/>
    <property type="match status" value="2"/>
</dbReference>
<dbReference type="InterPro" id="IPR001638">
    <property type="entry name" value="Solute-binding_3/MltF_N"/>
</dbReference>
<comment type="caution">
    <text evidence="4">The sequence shown here is derived from an EMBL/GenBank/DDBJ whole genome shotgun (WGS) entry which is preliminary data.</text>
</comment>
<name>E6LG62_ENTI1</name>
<dbReference type="STRING" id="888064.HMPREF9088_1352"/>
<dbReference type="PATRIC" id="fig|888064.11.peg.334"/>
<evidence type="ECO:0000256" key="2">
    <source>
        <dbReference type="SAM" id="SignalP"/>
    </source>
</evidence>
<dbReference type="Proteomes" id="UP000010296">
    <property type="component" value="Unassembled WGS sequence"/>
</dbReference>
<dbReference type="OrthoDB" id="8613538at2"/>
<accession>E6LG62</accession>
<sequence>MKKSTLVSGLSVMALSLLLAACGSSSSASSSSDDSSVTKVTVATGNDALPYAYLDENGDYDGYDVAVVKAIDEKLKDYSFTFEGSDFPTTLSNLESNKAQMAAYEYEVNDERKEKFVYGDVGYVVWDTYIAYDPDKGETYNTFDDLKGKKVYVTTSTNQAAMAENYLKDNPDAFTLVYGEYSNEQIVQALTSGAVDATLAPKYQIDNYNKTFDVDLKIGDEPVHNSDAYLLFNKKTDTKLIDAVNTALKELKEDGTIKKLSEKYLDGDYVPKD</sequence>
<dbReference type="SMART" id="SM00062">
    <property type="entry name" value="PBPb"/>
    <property type="match status" value="1"/>
</dbReference>
<organism evidence="4 5">
    <name type="scientific">Enterococcus italicus (strain DSM 15952 / CCUG 50447 / LMG 22039 / TP 1.5)</name>
    <dbReference type="NCBI Taxonomy" id="888064"/>
    <lineage>
        <taxon>Bacteria</taxon>
        <taxon>Bacillati</taxon>
        <taxon>Bacillota</taxon>
        <taxon>Bacilli</taxon>
        <taxon>Lactobacillales</taxon>
        <taxon>Enterococcaceae</taxon>
        <taxon>Enterococcus</taxon>
    </lineage>
</organism>
<dbReference type="AlphaFoldDB" id="E6LG62"/>
<feature type="domain" description="Solute-binding protein family 3/N-terminal" evidence="3">
    <location>
        <begin position="39"/>
        <end position="268"/>
    </location>
</feature>
<evidence type="ECO:0000259" key="3">
    <source>
        <dbReference type="SMART" id="SM00062"/>
    </source>
</evidence>
<dbReference type="eggNOG" id="COG0834">
    <property type="taxonomic scope" value="Bacteria"/>
</dbReference>
<dbReference type="RefSeq" id="WP_007208370.1">
    <property type="nucleotide sequence ID" value="NZ_GL622241.1"/>
</dbReference>
<gene>
    <name evidence="4" type="ORF">HMPREF9088_1352</name>
</gene>
<proteinExistence type="predicted"/>
<dbReference type="PANTHER" id="PTHR35936:SF18">
    <property type="entry name" value="L-CYSTINE-BINDING PROTEIN TCYJ"/>
    <property type="match status" value="1"/>
</dbReference>
<dbReference type="PROSITE" id="PS51257">
    <property type="entry name" value="PROKAR_LIPOPROTEIN"/>
    <property type="match status" value="1"/>
</dbReference>
<reference evidence="4 5" key="1">
    <citation type="submission" date="2010-12" db="EMBL/GenBank/DDBJ databases">
        <authorList>
            <person name="Muzny D."/>
            <person name="Qin X."/>
            <person name="Deng J."/>
            <person name="Jiang H."/>
            <person name="Liu Y."/>
            <person name="Qu J."/>
            <person name="Song X.-Z."/>
            <person name="Zhang L."/>
            <person name="Thornton R."/>
            <person name="Coyle M."/>
            <person name="Francisco L."/>
            <person name="Jackson L."/>
            <person name="Javaid M."/>
            <person name="Korchina V."/>
            <person name="Kovar C."/>
            <person name="Mata R."/>
            <person name="Mathew T."/>
            <person name="Ngo R."/>
            <person name="Nguyen L."/>
            <person name="Nguyen N."/>
            <person name="Okwuonu G."/>
            <person name="Ongeri F."/>
            <person name="Pham C."/>
            <person name="Simmons D."/>
            <person name="Wilczek-Boney K."/>
            <person name="Hale W."/>
            <person name="Jakkamsetti A."/>
            <person name="Pham P."/>
            <person name="Ruth R."/>
            <person name="San Lucas F."/>
            <person name="Warren J."/>
            <person name="Zhang J."/>
            <person name="Zhao Z."/>
            <person name="Zhou C."/>
            <person name="Zhu D."/>
            <person name="Lee S."/>
            <person name="Bess C."/>
            <person name="Blankenburg K."/>
            <person name="Forbes L."/>
            <person name="Fu Q."/>
            <person name="Gubbala S."/>
            <person name="Hirani K."/>
            <person name="Jayaseelan J.C."/>
            <person name="Lara F."/>
            <person name="Munidasa M."/>
            <person name="Palculict T."/>
            <person name="Patil S."/>
            <person name="Pu L.-L."/>
            <person name="Saada N."/>
            <person name="Tang L."/>
            <person name="Weissenberger G."/>
            <person name="Zhu Y."/>
            <person name="Hemphill L."/>
            <person name="Shang Y."/>
            <person name="Youmans B."/>
            <person name="Ayvaz T."/>
            <person name="Ross M."/>
            <person name="Santibanez J."/>
            <person name="Aqrawi P."/>
            <person name="Gross S."/>
            <person name="Joshi V."/>
            <person name="Fowler G."/>
            <person name="Nazareth L."/>
            <person name="Reid J."/>
            <person name="Worley K."/>
            <person name="Petrosino J."/>
            <person name="Highlander S."/>
            <person name="Gibbs R."/>
        </authorList>
    </citation>
    <scope>NUCLEOTIDE SEQUENCE [LARGE SCALE GENOMIC DNA]</scope>
    <source>
        <strain evidence="5">DSM 15952 / CCUG 50447 / LMG 22039 / TP 1.5</strain>
    </source>
</reference>
<feature type="signal peptide" evidence="2">
    <location>
        <begin position="1"/>
        <end position="30"/>
    </location>
</feature>
<dbReference type="EMBL" id="AEPV01000047">
    <property type="protein sequence ID" value="EFU73849.1"/>
    <property type="molecule type" value="Genomic_DNA"/>
</dbReference>
<keyword evidence="1 2" id="KW-0732">Signal</keyword>
<protein>
    <submittedName>
        <fullName evidence="4">ABC transporter, substrate-binding protein, family 3</fullName>
    </submittedName>
</protein>
<dbReference type="Pfam" id="PF00497">
    <property type="entry name" value="SBP_bac_3"/>
    <property type="match status" value="1"/>
</dbReference>
<dbReference type="GeneID" id="302705599"/>
<dbReference type="PANTHER" id="PTHR35936">
    <property type="entry name" value="MEMBRANE-BOUND LYTIC MUREIN TRANSGLYCOSYLASE F"/>
    <property type="match status" value="1"/>
</dbReference>
<keyword evidence="5" id="KW-1185">Reference proteome</keyword>
<evidence type="ECO:0000256" key="1">
    <source>
        <dbReference type="ARBA" id="ARBA00022729"/>
    </source>
</evidence>